<dbReference type="GeneID" id="61064336"/>
<dbReference type="PANTHER" id="PTHR46401">
    <property type="entry name" value="GLYCOSYLTRANSFERASE WBBK-RELATED"/>
    <property type="match status" value="1"/>
</dbReference>
<name>A0A5L8JKE5_CAMFE</name>
<evidence type="ECO:0000259" key="2">
    <source>
        <dbReference type="Pfam" id="PF00534"/>
    </source>
</evidence>
<dbReference type="SUPFAM" id="SSF53756">
    <property type="entry name" value="UDP-Glycosyltransferase/glycogen phosphorylase"/>
    <property type="match status" value="2"/>
</dbReference>
<evidence type="ECO:0000256" key="1">
    <source>
        <dbReference type="ARBA" id="ARBA00022679"/>
    </source>
</evidence>
<evidence type="ECO:0000313" key="4">
    <source>
        <dbReference type="Proteomes" id="UP000535509"/>
    </source>
</evidence>
<keyword evidence="4" id="KW-1185">Reference proteome</keyword>
<accession>A0A5L8JKE5</accession>
<organism evidence="3 4">
    <name type="scientific">Campylobacter fetus</name>
    <dbReference type="NCBI Taxonomy" id="196"/>
    <lineage>
        <taxon>Bacteria</taxon>
        <taxon>Pseudomonadati</taxon>
        <taxon>Campylobacterota</taxon>
        <taxon>Epsilonproteobacteria</taxon>
        <taxon>Campylobacterales</taxon>
        <taxon>Campylobacteraceae</taxon>
        <taxon>Campylobacter</taxon>
    </lineage>
</organism>
<dbReference type="Gene3D" id="3.40.50.2000">
    <property type="entry name" value="Glycogen Phosphorylase B"/>
    <property type="match status" value="3"/>
</dbReference>
<dbReference type="GO" id="GO:0016757">
    <property type="term" value="F:glycosyltransferase activity"/>
    <property type="evidence" value="ECO:0007669"/>
    <property type="project" value="InterPro"/>
</dbReference>
<keyword evidence="1 3" id="KW-0808">Transferase</keyword>
<dbReference type="PANTHER" id="PTHR46401:SF2">
    <property type="entry name" value="GLYCOSYLTRANSFERASE WBBK-RELATED"/>
    <property type="match status" value="1"/>
</dbReference>
<sequence>MELAYFSPLPDDRSGISAYSVELLRYLELFYNITLIYDNLDKVNESIKNRYKIISLDEFSPKNFDRLLYNMGNNIEFHANIYKTAIKNPGIVILHDFFLSGFMSNYHKIDPNFNIQDEIFYSHSYKGLTEFFLNSYDEFAKHYPINRRIIENSYGIITHTEKSLELAELYYQNRDFLTHIPHLRASIIPDKQTAKKILSLQDKTIFCVFGLIGPNKMHKEILYAWNESLKNDQNAVLIYASGTTNNEYFLNLKDFVKTNSIENIIFTNWLDNNEYHIYQSACDVSIQLRASDNGEASGALLDCFNYESLVISNYSNFKDYTLYIDNICELKLALKTCLNNNQNIVKNAKNLIITKHNPLSCASRIRDLIEKSYKNSNKLNVHKSRVLLDISAIAREDLKTGIARVVLQELNAILKISHMLVEPIYFDQRDGKKGYFYAGDFITSRHGIPFKNDTSTEVDIRDGDIFYGIDFPIFYKFPLFESAIYEAYKIGFFNKLKSKKTKIYFKIHDILPITSPQFFPYHACELHLQWIETIRKIDPVLIATSQKTKNDLEKYGFNKIKIIPLGSNFTELKVRHIKFKNRTFLAVGTIEERKAQKAIVNTFLRLQNEGIEADLIIVGKLGRVDEDFKEFLCKKHKNIKYLKFVSDRFLCSLYSSTEAIIAASYDEGYGLPMVEASYYGACIIARDIPVFRDILGENATYFKDDISLYETIKNYKSKKTNRQIGITWEYTAREILKLIKEDL</sequence>
<dbReference type="Proteomes" id="UP000535509">
    <property type="component" value="Unassembled WGS sequence"/>
</dbReference>
<protein>
    <submittedName>
        <fullName evidence="3">Glycosyltransferase</fullName>
    </submittedName>
</protein>
<feature type="domain" description="Glycosyl transferase family 1" evidence="2">
    <location>
        <begin position="577"/>
        <end position="700"/>
    </location>
</feature>
<dbReference type="RefSeq" id="WP_011731844.1">
    <property type="nucleotide sequence ID" value="NZ_AACCWR020000017.1"/>
</dbReference>
<dbReference type="Pfam" id="PF00534">
    <property type="entry name" value="Glycos_transf_1"/>
    <property type="match status" value="1"/>
</dbReference>
<dbReference type="AlphaFoldDB" id="A0A5L8JKE5"/>
<dbReference type="OMA" id="REMEHIH"/>
<evidence type="ECO:0000313" key="3">
    <source>
        <dbReference type="EMBL" id="EAI8859213.1"/>
    </source>
</evidence>
<proteinExistence type="predicted"/>
<reference evidence="3 4" key="1">
    <citation type="submission" date="2018-06" db="EMBL/GenBank/DDBJ databases">
        <authorList>
            <consortium name="PulseNet: The National Subtyping Network for Foodborne Disease Surveillance"/>
            <person name="Tarr C.L."/>
            <person name="Trees E."/>
            <person name="Katz L.S."/>
            <person name="Carleton-Romer H.A."/>
            <person name="Stroika S."/>
            <person name="Kucerova Z."/>
            <person name="Roache K.F."/>
            <person name="Sabol A.L."/>
            <person name="Besser J."/>
            <person name="Gerner-Smidt P."/>
        </authorList>
    </citation>
    <scope>NUCLEOTIDE SEQUENCE [LARGE SCALE GENOMIC DNA]</scope>
    <source>
        <strain evidence="3 4">PNUSAC001503</strain>
    </source>
</reference>
<comment type="caution">
    <text evidence="3">The sequence shown here is derived from an EMBL/GenBank/DDBJ whole genome shotgun (WGS) entry which is preliminary data.</text>
</comment>
<gene>
    <name evidence="3" type="ORF">CX802_05095</name>
</gene>
<dbReference type="EMBL" id="AABTCC010000012">
    <property type="protein sequence ID" value="EAI8859213.1"/>
    <property type="molecule type" value="Genomic_DNA"/>
</dbReference>
<dbReference type="InterPro" id="IPR001296">
    <property type="entry name" value="Glyco_trans_1"/>
</dbReference>